<feature type="domain" description="RNA polymerase sigma-70 region 4" evidence="7">
    <location>
        <begin position="132"/>
        <end position="180"/>
    </location>
</feature>
<dbReference type="PANTHER" id="PTHR43133:SF8">
    <property type="entry name" value="RNA POLYMERASE SIGMA FACTOR HI_1459-RELATED"/>
    <property type="match status" value="1"/>
</dbReference>
<evidence type="ECO:0000256" key="3">
    <source>
        <dbReference type="ARBA" id="ARBA00023082"/>
    </source>
</evidence>
<dbReference type="GO" id="GO:0016987">
    <property type="term" value="F:sigma factor activity"/>
    <property type="evidence" value="ECO:0007669"/>
    <property type="project" value="UniProtKB-KW"/>
</dbReference>
<dbReference type="Gene3D" id="1.10.10.10">
    <property type="entry name" value="Winged helix-like DNA-binding domain superfamily/Winged helix DNA-binding domain"/>
    <property type="match status" value="1"/>
</dbReference>
<dbReference type="Proteomes" id="UP000201838">
    <property type="component" value="Unassembled WGS sequence"/>
</dbReference>
<keyword evidence="4" id="KW-0238">DNA-binding</keyword>
<dbReference type="SUPFAM" id="SSF88946">
    <property type="entry name" value="Sigma2 domain of RNA polymerase sigma factors"/>
    <property type="match status" value="1"/>
</dbReference>
<dbReference type="Gene3D" id="1.10.1740.10">
    <property type="match status" value="1"/>
</dbReference>
<dbReference type="AlphaFoldDB" id="A0A238IVT3"/>
<evidence type="ECO:0000256" key="1">
    <source>
        <dbReference type="ARBA" id="ARBA00010641"/>
    </source>
</evidence>
<dbReference type="Pfam" id="PF04545">
    <property type="entry name" value="Sigma70_r4"/>
    <property type="match status" value="1"/>
</dbReference>
<dbReference type="GO" id="GO:0003677">
    <property type="term" value="F:DNA binding"/>
    <property type="evidence" value="ECO:0007669"/>
    <property type="project" value="UniProtKB-KW"/>
</dbReference>
<dbReference type="InterPro" id="IPR039425">
    <property type="entry name" value="RNA_pol_sigma-70-like"/>
</dbReference>
<feature type="domain" description="RNA polymerase sigma-70 region 2" evidence="6">
    <location>
        <begin position="33"/>
        <end position="98"/>
    </location>
</feature>
<sequence>MARVITVVMRMKTSDNALARAAAGGDRDAFSCLIARHYDRVFGLAFRLSGRREEAEDLCQDVFAALPVKLRAFRADARFSTWMYRVVVNASHDRRRRAMVHARAAVSWGEVELARRAEAEEAAMAMDWLQRAMSELPEDLRDTMALVLDDDVTHAAAGEVLGVSEGTISWRVSEVKKRLRAMKEAEA</sequence>
<name>A0A238IVT3_9RHOB</name>
<reference evidence="8 9" key="1">
    <citation type="submission" date="2017-05" db="EMBL/GenBank/DDBJ databases">
        <authorList>
            <person name="Song R."/>
            <person name="Chenine A.L."/>
            <person name="Ruprecht R.M."/>
        </authorList>
    </citation>
    <scope>NUCLEOTIDE SEQUENCE [LARGE SCALE GENOMIC DNA]</scope>
    <source>
        <strain evidence="8 9">CECT 8489</strain>
    </source>
</reference>
<dbReference type="EMBL" id="FXXQ01000002">
    <property type="protein sequence ID" value="SMX22588.1"/>
    <property type="molecule type" value="Genomic_DNA"/>
</dbReference>
<dbReference type="InterPro" id="IPR036388">
    <property type="entry name" value="WH-like_DNA-bd_sf"/>
</dbReference>
<dbReference type="InterPro" id="IPR007627">
    <property type="entry name" value="RNA_pol_sigma70_r2"/>
</dbReference>
<protein>
    <submittedName>
        <fullName evidence="8">ECF RNA polymerase sigma factor SigW</fullName>
    </submittedName>
</protein>
<dbReference type="InterPro" id="IPR007630">
    <property type="entry name" value="RNA_pol_sigma70_r4"/>
</dbReference>
<keyword evidence="3" id="KW-0731">Sigma factor</keyword>
<dbReference type="Pfam" id="PF04542">
    <property type="entry name" value="Sigma70_r2"/>
    <property type="match status" value="1"/>
</dbReference>
<dbReference type="NCBIfam" id="TIGR02937">
    <property type="entry name" value="sigma70-ECF"/>
    <property type="match status" value="1"/>
</dbReference>
<accession>A0A238IVT3</accession>
<evidence type="ECO:0000259" key="7">
    <source>
        <dbReference type="Pfam" id="PF04545"/>
    </source>
</evidence>
<evidence type="ECO:0000256" key="5">
    <source>
        <dbReference type="ARBA" id="ARBA00023163"/>
    </source>
</evidence>
<evidence type="ECO:0000259" key="6">
    <source>
        <dbReference type="Pfam" id="PF04542"/>
    </source>
</evidence>
<dbReference type="InterPro" id="IPR014284">
    <property type="entry name" value="RNA_pol_sigma-70_dom"/>
</dbReference>
<comment type="similarity">
    <text evidence="1">Belongs to the sigma-70 factor family. ECF subfamily.</text>
</comment>
<dbReference type="SUPFAM" id="SSF88659">
    <property type="entry name" value="Sigma3 and sigma4 domains of RNA polymerase sigma factors"/>
    <property type="match status" value="1"/>
</dbReference>
<dbReference type="GO" id="GO:0006352">
    <property type="term" value="P:DNA-templated transcription initiation"/>
    <property type="evidence" value="ECO:0007669"/>
    <property type="project" value="InterPro"/>
</dbReference>
<organism evidence="8 9">
    <name type="scientific">Boseongicola aestuarii</name>
    <dbReference type="NCBI Taxonomy" id="1470561"/>
    <lineage>
        <taxon>Bacteria</taxon>
        <taxon>Pseudomonadati</taxon>
        <taxon>Pseudomonadota</taxon>
        <taxon>Alphaproteobacteria</taxon>
        <taxon>Rhodobacterales</taxon>
        <taxon>Paracoccaceae</taxon>
        <taxon>Boseongicola</taxon>
    </lineage>
</organism>
<evidence type="ECO:0000256" key="2">
    <source>
        <dbReference type="ARBA" id="ARBA00023015"/>
    </source>
</evidence>
<keyword evidence="2" id="KW-0805">Transcription regulation</keyword>
<keyword evidence="9" id="KW-1185">Reference proteome</keyword>
<evidence type="ECO:0000256" key="4">
    <source>
        <dbReference type="ARBA" id="ARBA00023125"/>
    </source>
</evidence>
<evidence type="ECO:0000313" key="9">
    <source>
        <dbReference type="Proteomes" id="UP000201838"/>
    </source>
</evidence>
<evidence type="ECO:0000313" key="8">
    <source>
        <dbReference type="EMBL" id="SMX22588.1"/>
    </source>
</evidence>
<dbReference type="InterPro" id="IPR013325">
    <property type="entry name" value="RNA_pol_sigma_r2"/>
</dbReference>
<keyword evidence="5" id="KW-0804">Transcription</keyword>
<dbReference type="PANTHER" id="PTHR43133">
    <property type="entry name" value="RNA POLYMERASE ECF-TYPE SIGMA FACTO"/>
    <property type="match status" value="1"/>
</dbReference>
<proteinExistence type="inferred from homology"/>
<dbReference type="InterPro" id="IPR013324">
    <property type="entry name" value="RNA_pol_sigma_r3/r4-like"/>
</dbReference>
<gene>
    <name evidence="8" type="primary">sigW_1</name>
    <name evidence="8" type="ORF">BOA8489_00686</name>
</gene>